<keyword evidence="2" id="KW-1185">Reference proteome</keyword>
<dbReference type="EMBL" id="UPPP01000075">
    <property type="protein sequence ID" value="VBB07525.1"/>
    <property type="molecule type" value="Genomic_DNA"/>
</dbReference>
<protein>
    <recommendedName>
        <fullName evidence="3">MazG-like family protein</fullName>
    </recommendedName>
</protein>
<gene>
    <name evidence="1" type="ORF">LUCI_2774</name>
</gene>
<dbReference type="OrthoDB" id="2381770at2"/>
<organism evidence="1 2">
    <name type="scientific">Lucifera butyrica</name>
    <dbReference type="NCBI Taxonomy" id="1351585"/>
    <lineage>
        <taxon>Bacteria</taxon>
        <taxon>Bacillati</taxon>
        <taxon>Bacillota</taxon>
        <taxon>Negativicutes</taxon>
        <taxon>Veillonellales</taxon>
        <taxon>Veillonellaceae</taxon>
        <taxon>Lucifera</taxon>
    </lineage>
</organism>
<proteinExistence type="predicted"/>
<dbReference type="Proteomes" id="UP000277811">
    <property type="component" value="Unassembled WGS sequence"/>
</dbReference>
<reference evidence="1 2" key="1">
    <citation type="submission" date="2018-06" db="EMBL/GenBank/DDBJ databases">
        <authorList>
            <person name="Strepis N."/>
        </authorList>
    </citation>
    <scope>NUCLEOTIDE SEQUENCE [LARGE SCALE GENOMIC DNA]</scope>
    <source>
        <strain evidence="1">LUCI</strain>
    </source>
</reference>
<evidence type="ECO:0000313" key="1">
    <source>
        <dbReference type="EMBL" id="VBB07525.1"/>
    </source>
</evidence>
<dbReference type="GO" id="GO:0009143">
    <property type="term" value="P:nucleoside triphosphate catabolic process"/>
    <property type="evidence" value="ECO:0007669"/>
    <property type="project" value="InterPro"/>
</dbReference>
<dbReference type="RefSeq" id="WP_122628451.1">
    <property type="nucleotide sequence ID" value="NZ_UPPP01000075.1"/>
</dbReference>
<dbReference type="Gene3D" id="1.10.287.1080">
    <property type="entry name" value="MazG-like"/>
    <property type="match status" value="1"/>
</dbReference>
<name>A0A498R952_9FIRM</name>
<dbReference type="InterPro" id="IPR025984">
    <property type="entry name" value="DCTPP"/>
</dbReference>
<evidence type="ECO:0008006" key="3">
    <source>
        <dbReference type="Google" id="ProtNLM"/>
    </source>
</evidence>
<evidence type="ECO:0000313" key="2">
    <source>
        <dbReference type="Proteomes" id="UP000277811"/>
    </source>
</evidence>
<accession>A0A498R952</accession>
<dbReference type="GO" id="GO:0047429">
    <property type="term" value="F:nucleoside triphosphate diphosphatase activity"/>
    <property type="evidence" value="ECO:0007669"/>
    <property type="project" value="InterPro"/>
</dbReference>
<dbReference type="AlphaFoldDB" id="A0A498R952"/>
<dbReference type="Pfam" id="PF12643">
    <property type="entry name" value="MazG-like"/>
    <property type="match status" value="1"/>
</dbReference>
<sequence length="102" mass="11606">MFSHEAEILRKLRLIEHLKADLVSNVGELLRAVAENAESAIAESLASVVICCYVLGRRLGVDFKALDDAVLARVALNIKKDHEVEKWFGDLSEYQHYLRQKR</sequence>